<proteinExistence type="inferred from homology"/>
<evidence type="ECO:0000259" key="12">
    <source>
        <dbReference type="SMART" id="SM00562"/>
    </source>
</evidence>
<dbReference type="SMART" id="SM00562">
    <property type="entry name" value="NDK"/>
    <property type="match status" value="1"/>
</dbReference>
<dbReference type="EMBL" id="KN835166">
    <property type="protein sequence ID" value="KIK45875.1"/>
    <property type="molecule type" value="Genomic_DNA"/>
</dbReference>
<dbReference type="InterPro" id="IPR023005">
    <property type="entry name" value="Nucleoside_diP_kinase_AS"/>
</dbReference>
<dbReference type="PROSITE" id="PS51374">
    <property type="entry name" value="NDPK_LIKE"/>
    <property type="match status" value="1"/>
</dbReference>
<dbReference type="PROSITE" id="PS00469">
    <property type="entry name" value="NDPK"/>
    <property type="match status" value="1"/>
</dbReference>
<reference evidence="14" key="2">
    <citation type="submission" date="2015-01" db="EMBL/GenBank/DDBJ databases">
        <title>Evolutionary Origins and Diversification of the Mycorrhizal Mutualists.</title>
        <authorList>
            <consortium name="DOE Joint Genome Institute"/>
            <consortium name="Mycorrhizal Genomics Consortium"/>
            <person name="Kohler A."/>
            <person name="Kuo A."/>
            <person name="Nagy L.G."/>
            <person name="Floudas D."/>
            <person name="Copeland A."/>
            <person name="Barry K.W."/>
            <person name="Cichocki N."/>
            <person name="Veneault-Fourrey C."/>
            <person name="LaButti K."/>
            <person name="Lindquist E.A."/>
            <person name="Lipzen A."/>
            <person name="Lundell T."/>
            <person name="Morin E."/>
            <person name="Murat C."/>
            <person name="Riley R."/>
            <person name="Ohm R."/>
            <person name="Sun H."/>
            <person name="Tunlid A."/>
            <person name="Henrissat B."/>
            <person name="Grigoriev I.V."/>
            <person name="Hibbett D.S."/>
            <person name="Martin F."/>
        </authorList>
    </citation>
    <scope>NUCLEOTIDE SEQUENCE [LARGE SCALE GENOMIC DNA]</scope>
    <source>
        <strain evidence="14">UH-Slu-Lm8-n1</strain>
    </source>
</reference>
<dbReference type="OrthoDB" id="2162449at2759"/>
<dbReference type="PANTHER" id="PTHR11349">
    <property type="entry name" value="NUCLEOSIDE DIPHOSPHATE KINASE"/>
    <property type="match status" value="1"/>
</dbReference>
<feature type="binding site" evidence="9">
    <location>
        <position position="107"/>
    </location>
    <ligand>
        <name>ATP</name>
        <dbReference type="ChEBI" id="CHEBI:30616"/>
    </ligand>
</feature>
<keyword evidence="14" id="KW-1185">Reference proteome</keyword>
<keyword evidence="7 11" id="KW-0418">Kinase</keyword>
<evidence type="ECO:0000256" key="6">
    <source>
        <dbReference type="ARBA" id="ARBA00022741"/>
    </source>
</evidence>
<protein>
    <recommendedName>
        <fullName evidence="4 11">Nucleoside diphosphate kinase</fullName>
        <ecNumber evidence="3 11">2.7.4.6</ecNumber>
    </recommendedName>
</protein>
<dbReference type="GO" id="GO:0005524">
    <property type="term" value="F:ATP binding"/>
    <property type="evidence" value="ECO:0007669"/>
    <property type="project" value="UniProtKB-KW"/>
</dbReference>
<comment type="similarity">
    <text evidence="2 9 10">Belongs to the NDK family.</text>
</comment>
<evidence type="ECO:0000256" key="10">
    <source>
        <dbReference type="RuleBase" id="RU004011"/>
    </source>
</evidence>
<comment type="cofactor">
    <cofactor evidence="1">
        <name>Mg(2+)</name>
        <dbReference type="ChEBI" id="CHEBI:18420"/>
    </cofactor>
</comment>
<keyword evidence="6 11" id="KW-0547">Nucleotide-binding</keyword>
<evidence type="ECO:0000256" key="9">
    <source>
        <dbReference type="PROSITE-ProRule" id="PRU00706"/>
    </source>
</evidence>
<evidence type="ECO:0000256" key="3">
    <source>
        <dbReference type="ARBA" id="ARBA00012966"/>
    </source>
</evidence>
<dbReference type="HOGENOM" id="CLU_060216_6_3_1"/>
<dbReference type="FunFam" id="3.30.70.141:FF:000002">
    <property type="entry name" value="Nucleoside diphosphate kinase"/>
    <property type="match status" value="1"/>
</dbReference>
<evidence type="ECO:0000313" key="13">
    <source>
        <dbReference type="EMBL" id="KIK45875.1"/>
    </source>
</evidence>
<dbReference type="HAMAP" id="MF_00451">
    <property type="entry name" value="NDP_kinase"/>
    <property type="match status" value="1"/>
</dbReference>
<dbReference type="FunCoup" id="A0A0D0A701">
    <property type="interactions" value="459"/>
</dbReference>
<dbReference type="NCBIfam" id="NF001908">
    <property type="entry name" value="PRK00668.1"/>
    <property type="match status" value="1"/>
</dbReference>
<feature type="binding site" evidence="9">
    <location>
        <position position="62"/>
    </location>
    <ligand>
        <name>ATP</name>
        <dbReference type="ChEBI" id="CHEBI:30616"/>
    </ligand>
</feature>
<dbReference type="AlphaFoldDB" id="A0A0D0A701"/>
<keyword evidence="8 11" id="KW-0067">ATP-binding</keyword>
<dbReference type="InParanoid" id="A0A0D0A701"/>
<feature type="binding site" evidence="9">
    <location>
        <position position="96"/>
    </location>
    <ligand>
        <name>ATP</name>
        <dbReference type="ChEBI" id="CHEBI:30616"/>
    </ligand>
</feature>
<dbReference type="EC" id="2.7.4.6" evidence="3 11"/>
<dbReference type="InterPro" id="IPR001564">
    <property type="entry name" value="Nucleoside_diP_kinase"/>
</dbReference>
<evidence type="ECO:0000256" key="7">
    <source>
        <dbReference type="ARBA" id="ARBA00022777"/>
    </source>
</evidence>
<name>A0A0D0A701_9AGAM</name>
<dbReference type="GO" id="GO:0006228">
    <property type="term" value="P:UTP biosynthetic process"/>
    <property type="evidence" value="ECO:0007669"/>
    <property type="project" value="InterPro"/>
</dbReference>
<reference evidence="13 14" key="1">
    <citation type="submission" date="2014-04" db="EMBL/GenBank/DDBJ databases">
        <authorList>
            <consortium name="DOE Joint Genome Institute"/>
            <person name="Kuo A."/>
            <person name="Ruytinx J."/>
            <person name="Rineau F."/>
            <person name="Colpaert J."/>
            <person name="Kohler A."/>
            <person name="Nagy L.G."/>
            <person name="Floudas D."/>
            <person name="Copeland A."/>
            <person name="Barry K.W."/>
            <person name="Cichocki N."/>
            <person name="Veneault-Fourrey C."/>
            <person name="LaButti K."/>
            <person name="Lindquist E.A."/>
            <person name="Lipzen A."/>
            <person name="Lundell T."/>
            <person name="Morin E."/>
            <person name="Murat C."/>
            <person name="Sun H."/>
            <person name="Tunlid A."/>
            <person name="Henrissat B."/>
            <person name="Grigoriev I.V."/>
            <person name="Hibbett D.S."/>
            <person name="Martin F."/>
            <person name="Nordberg H.P."/>
            <person name="Cantor M.N."/>
            <person name="Hua S.X."/>
        </authorList>
    </citation>
    <scope>NUCLEOTIDE SEQUENCE [LARGE SCALE GENOMIC DNA]</scope>
    <source>
        <strain evidence="13 14">UH-Slu-Lm8-n1</strain>
    </source>
</reference>
<dbReference type="Gene3D" id="3.30.70.141">
    <property type="entry name" value="Nucleoside diphosphate kinase-like domain"/>
    <property type="match status" value="1"/>
</dbReference>
<comment type="catalytic activity">
    <reaction evidence="11">
        <text>a 2'-deoxyribonucleoside 5'-diphosphate + ATP = a 2'-deoxyribonucleoside 5'-triphosphate + ADP</text>
        <dbReference type="Rhea" id="RHEA:44640"/>
        <dbReference type="ChEBI" id="CHEBI:30616"/>
        <dbReference type="ChEBI" id="CHEBI:61560"/>
        <dbReference type="ChEBI" id="CHEBI:73316"/>
        <dbReference type="ChEBI" id="CHEBI:456216"/>
        <dbReference type="EC" id="2.7.4.6"/>
    </reaction>
</comment>
<feature type="binding site" evidence="9">
    <location>
        <position position="14"/>
    </location>
    <ligand>
        <name>ATP</name>
        <dbReference type="ChEBI" id="CHEBI:30616"/>
    </ligand>
</feature>
<feature type="active site" description="Pros-phosphohistidine intermediate" evidence="9">
    <location>
        <position position="120"/>
    </location>
</feature>
<dbReference type="GO" id="GO:0006241">
    <property type="term" value="P:CTP biosynthetic process"/>
    <property type="evidence" value="ECO:0007669"/>
    <property type="project" value="InterPro"/>
</dbReference>
<evidence type="ECO:0000313" key="14">
    <source>
        <dbReference type="Proteomes" id="UP000054485"/>
    </source>
</evidence>
<dbReference type="InterPro" id="IPR034907">
    <property type="entry name" value="NDK-like_dom"/>
</dbReference>
<dbReference type="STRING" id="930992.A0A0D0A701"/>
<dbReference type="Pfam" id="PF00334">
    <property type="entry name" value="NDK"/>
    <property type="match status" value="1"/>
</dbReference>
<keyword evidence="5 11" id="KW-0808">Transferase</keyword>
<accession>A0A0D0A701</accession>
<evidence type="ECO:0000256" key="5">
    <source>
        <dbReference type="ARBA" id="ARBA00022679"/>
    </source>
</evidence>
<organism evidence="13 14">
    <name type="scientific">Suillus luteus UH-Slu-Lm8-n1</name>
    <dbReference type="NCBI Taxonomy" id="930992"/>
    <lineage>
        <taxon>Eukaryota</taxon>
        <taxon>Fungi</taxon>
        <taxon>Dikarya</taxon>
        <taxon>Basidiomycota</taxon>
        <taxon>Agaricomycotina</taxon>
        <taxon>Agaricomycetes</taxon>
        <taxon>Agaricomycetidae</taxon>
        <taxon>Boletales</taxon>
        <taxon>Suillineae</taxon>
        <taxon>Suillaceae</taxon>
        <taxon>Suillus</taxon>
    </lineage>
</organism>
<feature type="binding site" evidence="9">
    <location>
        <position position="117"/>
    </location>
    <ligand>
        <name>ATP</name>
        <dbReference type="ChEBI" id="CHEBI:30616"/>
    </ligand>
</feature>
<dbReference type="Proteomes" id="UP000054485">
    <property type="component" value="Unassembled WGS sequence"/>
</dbReference>
<evidence type="ECO:0000256" key="11">
    <source>
        <dbReference type="RuleBase" id="RU004013"/>
    </source>
</evidence>
<dbReference type="SUPFAM" id="SSF54919">
    <property type="entry name" value="Nucleoside diphosphate kinase, NDK"/>
    <property type="match status" value="1"/>
</dbReference>
<dbReference type="GO" id="GO:0006183">
    <property type="term" value="P:GTP biosynthetic process"/>
    <property type="evidence" value="ECO:0007669"/>
    <property type="project" value="InterPro"/>
</dbReference>
<sequence>MAPNIRERTYIMVKPDGVDRGLVGEITARFEKRGFKLIAAKLVSPTKQHLEKHYEDLSDKPFFPGMIGYMLSGPVFAMVWEGLDAVKTGRVMLGATNPLQSGPGTIRGDYALAVGRNICHGSDSVENAEKEIALWFPEGLVQYSRSHEAKVYEI</sequence>
<gene>
    <name evidence="13" type="ORF">CY34DRAFT_801032</name>
</gene>
<evidence type="ECO:0000256" key="1">
    <source>
        <dbReference type="ARBA" id="ARBA00001946"/>
    </source>
</evidence>
<evidence type="ECO:0000256" key="8">
    <source>
        <dbReference type="ARBA" id="ARBA00022840"/>
    </source>
</evidence>
<dbReference type="InterPro" id="IPR036850">
    <property type="entry name" value="NDK-like_dom_sf"/>
</dbReference>
<dbReference type="CDD" id="cd04413">
    <property type="entry name" value="NDPk_I"/>
    <property type="match status" value="1"/>
</dbReference>
<dbReference type="PRINTS" id="PR01243">
    <property type="entry name" value="NUCDPKINASE"/>
</dbReference>
<evidence type="ECO:0000256" key="4">
    <source>
        <dbReference type="ARBA" id="ARBA00017632"/>
    </source>
</evidence>
<feature type="binding site" evidence="9">
    <location>
        <position position="90"/>
    </location>
    <ligand>
        <name>ATP</name>
        <dbReference type="ChEBI" id="CHEBI:30616"/>
    </ligand>
</feature>
<feature type="domain" description="Nucleoside diphosphate kinase-like" evidence="12">
    <location>
        <begin position="6"/>
        <end position="142"/>
    </location>
</feature>
<dbReference type="GO" id="GO:0004550">
    <property type="term" value="F:nucleoside diphosphate kinase activity"/>
    <property type="evidence" value="ECO:0007669"/>
    <property type="project" value="UniProtKB-EC"/>
</dbReference>
<evidence type="ECO:0000256" key="2">
    <source>
        <dbReference type="ARBA" id="ARBA00008142"/>
    </source>
</evidence>